<dbReference type="PANTHER" id="PTHR11795:SF451">
    <property type="entry name" value="ABC TRANSPORTER PERMEASE PROTEIN"/>
    <property type="match status" value="1"/>
</dbReference>
<dbReference type="PANTHER" id="PTHR11795">
    <property type="entry name" value="BRANCHED-CHAIN AMINO ACID TRANSPORT SYSTEM PERMEASE PROTEIN LIVH"/>
    <property type="match status" value="1"/>
</dbReference>
<keyword evidence="7 9" id="KW-0472">Membrane</keyword>
<dbReference type="GO" id="GO:0022857">
    <property type="term" value="F:transmembrane transporter activity"/>
    <property type="evidence" value="ECO:0007669"/>
    <property type="project" value="InterPro"/>
</dbReference>
<dbReference type="GO" id="GO:0005886">
    <property type="term" value="C:plasma membrane"/>
    <property type="evidence" value="ECO:0007669"/>
    <property type="project" value="UniProtKB-SubCell"/>
</dbReference>
<name>A0A512N990_9HYPH</name>
<protein>
    <submittedName>
        <fullName evidence="10">Branched-chain amino acid ABC transporter permease</fullName>
    </submittedName>
</protein>
<comment type="similarity">
    <text evidence="8">Belongs to the binding-protein-dependent transport system permease family. LivHM subfamily.</text>
</comment>
<dbReference type="RefSeq" id="WP_147149629.1">
    <property type="nucleotide sequence ID" value="NZ_BKAJ01000038.1"/>
</dbReference>
<feature type="transmembrane region" description="Helical" evidence="9">
    <location>
        <begin position="6"/>
        <end position="27"/>
    </location>
</feature>
<evidence type="ECO:0000313" key="10">
    <source>
        <dbReference type="EMBL" id="GEP55547.1"/>
    </source>
</evidence>
<comment type="caution">
    <text evidence="10">The sequence shown here is derived from an EMBL/GenBank/DDBJ whole genome shotgun (WGS) entry which is preliminary data.</text>
</comment>
<dbReference type="Pfam" id="PF02653">
    <property type="entry name" value="BPD_transp_2"/>
    <property type="match status" value="1"/>
</dbReference>
<evidence type="ECO:0000256" key="7">
    <source>
        <dbReference type="ARBA" id="ARBA00023136"/>
    </source>
</evidence>
<feature type="transmembrane region" description="Helical" evidence="9">
    <location>
        <begin position="189"/>
        <end position="212"/>
    </location>
</feature>
<evidence type="ECO:0000256" key="5">
    <source>
        <dbReference type="ARBA" id="ARBA00022970"/>
    </source>
</evidence>
<dbReference type="AlphaFoldDB" id="A0A512N990"/>
<keyword evidence="5" id="KW-0029">Amino-acid transport</keyword>
<evidence type="ECO:0000256" key="8">
    <source>
        <dbReference type="ARBA" id="ARBA00037998"/>
    </source>
</evidence>
<reference evidence="10 11" key="1">
    <citation type="submission" date="2019-07" db="EMBL/GenBank/DDBJ databases">
        <title>Whole genome shotgun sequence of Reyranella soli NBRC 108950.</title>
        <authorList>
            <person name="Hosoyama A."/>
            <person name="Uohara A."/>
            <person name="Ohji S."/>
            <person name="Ichikawa N."/>
        </authorList>
    </citation>
    <scope>NUCLEOTIDE SEQUENCE [LARGE SCALE GENOMIC DNA]</scope>
    <source>
        <strain evidence="10 11">NBRC 108950</strain>
    </source>
</reference>
<keyword evidence="11" id="KW-1185">Reference proteome</keyword>
<evidence type="ECO:0000313" key="11">
    <source>
        <dbReference type="Proteomes" id="UP000321058"/>
    </source>
</evidence>
<dbReference type="GO" id="GO:0006865">
    <property type="term" value="P:amino acid transport"/>
    <property type="evidence" value="ECO:0007669"/>
    <property type="project" value="UniProtKB-KW"/>
</dbReference>
<feature type="transmembrane region" description="Helical" evidence="9">
    <location>
        <begin position="134"/>
        <end position="158"/>
    </location>
</feature>
<feature type="transmembrane region" description="Helical" evidence="9">
    <location>
        <begin position="89"/>
        <end position="114"/>
    </location>
</feature>
<dbReference type="OrthoDB" id="9779023at2"/>
<evidence type="ECO:0000256" key="1">
    <source>
        <dbReference type="ARBA" id="ARBA00004651"/>
    </source>
</evidence>
<feature type="transmembrane region" description="Helical" evidence="9">
    <location>
        <begin position="256"/>
        <end position="276"/>
    </location>
</feature>
<comment type="subcellular location">
    <subcellularLocation>
        <location evidence="1">Cell membrane</location>
        <topology evidence="1">Multi-pass membrane protein</topology>
    </subcellularLocation>
</comment>
<feature type="transmembrane region" description="Helical" evidence="9">
    <location>
        <begin position="58"/>
        <end position="77"/>
    </location>
</feature>
<evidence type="ECO:0000256" key="9">
    <source>
        <dbReference type="SAM" id="Phobius"/>
    </source>
</evidence>
<keyword evidence="2" id="KW-0813">Transport</keyword>
<keyword evidence="4 9" id="KW-0812">Transmembrane</keyword>
<evidence type="ECO:0000256" key="3">
    <source>
        <dbReference type="ARBA" id="ARBA00022475"/>
    </source>
</evidence>
<keyword evidence="3" id="KW-1003">Cell membrane</keyword>
<sequence>MIANLIVGGLAAGCLYAMVAIAIVIVLNITDIANFAQGEMAMLTTFFAYWLLDDLGLPWWQAVAIAAVFGLVQGVIVQQVIIRPLIGSPVLSAIIATLGLNVVLNSVAGLIWGHQTYTFPSPFAFSAPFHVGGVAVPVTSVVNIAVGLAIILGMTLFLRATWTGMGMRAASQNQTVARLMGVSITKSSAIAWGLGGLVGGIAGILVAPAVFLDTNLMGALLIKAFAGGVLGGLNSLIGVFLGCLALGVAENLTSAYLSPSFGEAITFLVIIAVLIVRPEGVFGHVKVRKA</sequence>
<keyword evidence="6 9" id="KW-1133">Transmembrane helix</keyword>
<evidence type="ECO:0000256" key="4">
    <source>
        <dbReference type="ARBA" id="ARBA00022692"/>
    </source>
</evidence>
<evidence type="ECO:0000256" key="6">
    <source>
        <dbReference type="ARBA" id="ARBA00022989"/>
    </source>
</evidence>
<proteinExistence type="inferred from homology"/>
<dbReference type="EMBL" id="BKAJ01000038">
    <property type="protein sequence ID" value="GEP55547.1"/>
    <property type="molecule type" value="Genomic_DNA"/>
</dbReference>
<organism evidence="10 11">
    <name type="scientific">Reyranella soli</name>
    <dbReference type="NCBI Taxonomy" id="1230389"/>
    <lineage>
        <taxon>Bacteria</taxon>
        <taxon>Pseudomonadati</taxon>
        <taxon>Pseudomonadota</taxon>
        <taxon>Alphaproteobacteria</taxon>
        <taxon>Hyphomicrobiales</taxon>
        <taxon>Reyranellaceae</taxon>
        <taxon>Reyranella</taxon>
    </lineage>
</organism>
<accession>A0A512N990</accession>
<dbReference type="InterPro" id="IPR001851">
    <property type="entry name" value="ABC_transp_permease"/>
</dbReference>
<feature type="transmembrane region" description="Helical" evidence="9">
    <location>
        <begin position="224"/>
        <end position="249"/>
    </location>
</feature>
<dbReference type="CDD" id="cd06582">
    <property type="entry name" value="TM_PBP1_LivH_like"/>
    <property type="match status" value="1"/>
</dbReference>
<dbReference type="InterPro" id="IPR052157">
    <property type="entry name" value="BCAA_transport_permease"/>
</dbReference>
<gene>
    <name evidence="10" type="ORF">RSO01_27130</name>
</gene>
<evidence type="ECO:0000256" key="2">
    <source>
        <dbReference type="ARBA" id="ARBA00022448"/>
    </source>
</evidence>
<dbReference type="Proteomes" id="UP000321058">
    <property type="component" value="Unassembled WGS sequence"/>
</dbReference>